<dbReference type="Gene3D" id="2.70.150.10">
    <property type="entry name" value="Calcium-transporting ATPase, cytoplasmic transduction domain A"/>
    <property type="match status" value="1"/>
</dbReference>
<dbReference type="InterPro" id="IPR008250">
    <property type="entry name" value="ATPase_P-typ_transduc_dom_A_sf"/>
</dbReference>
<accession>A0A6G5QIH0</accession>
<dbReference type="PANTHER" id="PTHR43520:SF8">
    <property type="entry name" value="P-TYPE CU(+) TRANSPORTER"/>
    <property type="match status" value="1"/>
</dbReference>
<dbReference type="SUPFAM" id="SSF81665">
    <property type="entry name" value="Calcium ATPase, transmembrane domain M"/>
    <property type="match status" value="1"/>
</dbReference>
<keyword evidence="9 18" id="KW-0067">ATP-binding</keyword>
<dbReference type="Gene3D" id="3.30.70.100">
    <property type="match status" value="1"/>
</dbReference>
<dbReference type="InterPro" id="IPR017969">
    <property type="entry name" value="Heavy-metal-associated_CS"/>
</dbReference>
<evidence type="ECO:0000256" key="13">
    <source>
        <dbReference type="ARBA" id="ARBA00023136"/>
    </source>
</evidence>
<feature type="domain" description="HMA" evidence="19">
    <location>
        <begin position="2"/>
        <end position="67"/>
    </location>
</feature>
<feature type="transmembrane region" description="Helical" evidence="18">
    <location>
        <begin position="183"/>
        <end position="201"/>
    </location>
</feature>
<keyword evidence="8 18" id="KW-0547">Nucleotide-binding</keyword>
<gene>
    <name evidence="20" type="primary">copA</name>
    <name evidence="20" type="ORF">CMUC_1627</name>
</gene>
<dbReference type="Pfam" id="PF00403">
    <property type="entry name" value="HMA"/>
    <property type="match status" value="1"/>
</dbReference>
<dbReference type="PRINTS" id="PR00119">
    <property type="entry name" value="CATATPASE"/>
</dbReference>
<dbReference type="FunFam" id="2.70.150.10:FF:000002">
    <property type="entry name" value="Copper-transporting ATPase 1, putative"/>
    <property type="match status" value="1"/>
</dbReference>
<sequence>MQKFKLNIAGMTCVNCSNAIKRAVSKMDGVGDVSVNFANGVGEFEIKNDSLKQSIIDKIKKLGYEVAFDIDEFEKKREGHIKFLKIRFIVAGILSCVIMYLEMFVKPNLAINLVMLALAFFILVYSGRTFFIHAFGALSNKNYDMNVLVSLGTASAFLYSLFIVICDIFNLSLKFLPDDFKNVYFSGSGMIITFVLFGKFLEERSKAKASDYLKTLMSLSPKTALLLCLDGQNKEVDVAEVKVGDVVVVKSGYIIPCDGVVIQGGAEIDASMLTGESLPVYKQLGDMVYAGCLNTNGYINVKVNRLSSQGLISQIASLLSDASTKKMPIARLADKISNIFVPSVILVAVITFCVWILCGGGFTYAILSAVCVLIISCPCALGLATPIGIISALARGARGGILIKNPEVIELLKDIKFAVFDKTGTLSKGCIEICVSTLTNAELSLVAGVESLSEHPLSKAVTNYAKQSGVNFKSTNFKLKTLAGLGLVAKDETNHVIIGNQKLFEQENISIDTEQKRLLEHAYSRGEGVILCANNSEFLGFLSFRDEIRNEAKEVINSLKSQNIKTIILSGDNQNVVKSVASELGIDEFYANALPDDKFKKISELSQNGKVLFIGDGINDSPSIKQADVGIAMNSGSDIAKAAGDIVLVKNDLRNVLGAIRLGNSAMSVIKGNLFWAFLYNIVCIPLAAGVFYPSFGILLSPVYGAMAMCFSSVAVVLNSLRLRNLK</sequence>
<evidence type="ECO:0000256" key="1">
    <source>
        <dbReference type="ARBA" id="ARBA00004127"/>
    </source>
</evidence>
<evidence type="ECO:0000256" key="16">
    <source>
        <dbReference type="ARBA" id="ARBA00040690"/>
    </source>
</evidence>
<organism evidence="20 21">
    <name type="scientific">Campylobacter mucosalis CCUG 21559</name>
    <dbReference type="NCBI Taxonomy" id="1032067"/>
    <lineage>
        <taxon>Bacteria</taxon>
        <taxon>Pseudomonadati</taxon>
        <taxon>Campylobacterota</taxon>
        <taxon>Epsilonproteobacteria</taxon>
        <taxon>Campylobacterales</taxon>
        <taxon>Campylobacteraceae</taxon>
        <taxon>Campylobacter</taxon>
    </lineage>
</organism>
<evidence type="ECO:0000256" key="7">
    <source>
        <dbReference type="ARBA" id="ARBA00022723"/>
    </source>
</evidence>
<evidence type="ECO:0000256" key="9">
    <source>
        <dbReference type="ARBA" id="ARBA00022840"/>
    </source>
</evidence>
<dbReference type="CDD" id="cd02094">
    <property type="entry name" value="P-type_ATPase_Cu-like"/>
    <property type="match status" value="1"/>
</dbReference>
<keyword evidence="5" id="KW-0597">Phosphoprotein</keyword>
<dbReference type="CDD" id="cd00371">
    <property type="entry name" value="HMA"/>
    <property type="match status" value="1"/>
</dbReference>
<comment type="catalytic activity">
    <reaction evidence="17">
        <text>Cu(2+)(in) + ATP + H2O = Cu(2+)(out) + ADP + phosphate + H(+)</text>
        <dbReference type="Rhea" id="RHEA:10376"/>
        <dbReference type="ChEBI" id="CHEBI:15377"/>
        <dbReference type="ChEBI" id="CHEBI:15378"/>
        <dbReference type="ChEBI" id="CHEBI:29036"/>
        <dbReference type="ChEBI" id="CHEBI:30616"/>
        <dbReference type="ChEBI" id="CHEBI:43474"/>
        <dbReference type="ChEBI" id="CHEBI:456216"/>
        <dbReference type="EC" id="7.2.2.9"/>
    </reaction>
</comment>
<feature type="transmembrane region" description="Helical" evidence="18">
    <location>
        <begin position="699"/>
        <end position="721"/>
    </location>
</feature>
<dbReference type="InterPro" id="IPR001757">
    <property type="entry name" value="P_typ_ATPase"/>
</dbReference>
<comment type="subcellular location">
    <subcellularLocation>
        <location evidence="2 18">Cell membrane</location>
    </subcellularLocation>
    <subcellularLocation>
        <location evidence="1">Endomembrane system</location>
        <topology evidence="1">Multi-pass membrane protein</topology>
    </subcellularLocation>
</comment>
<dbReference type="NCBIfam" id="TIGR01511">
    <property type="entry name" value="ATPase-IB1_Cu"/>
    <property type="match status" value="1"/>
</dbReference>
<dbReference type="InterPro" id="IPR023214">
    <property type="entry name" value="HAD_sf"/>
</dbReference>
<dbReference type="AlphaFoldDB" id="A0A6G5QIH0"/>
<dbReference type="GO" id="GO:0055070">
    <property type="term" value="P:copper ion homeostasis"/>
    <property type="evidence" value="ECO:0007669"/>
    <property type="project" value="TreeGrafter"/>
</dbReference>
<dbReference type="PANTHER" id="PTHR43520">
    <property type="entry name" value="ATP7, ISOFORM B"/>
    <property type="match status" value="1"/>
</dbReference>
<dbReference type="PROSITE" id="PS01229">
    <property type="entry name" value="COF_2"/>
    <property type="match status" value="1"/>
</dbReference>
<evidence type="ECO:0000256" key="2">
    <source>
        <dbReference type="ARBA" id="ARBA00004236"/>
    </source>
</evidence>
<evidence type="ECO:0000256" key="5">
    <source>
        <dbReference type="ARBA" id="ARBA00022553"/>
    </source>
</evidence>
<evidence type="ECO:0000313" key="21">
    <source>
        <dbReference type="Proteomes" id="UP000503264"/>
    </source>
</evidence>
<dbReference type="EC" id="7.2.2.9" evidence="15"/>
<dbReference type="Gene3D" id="3.40.1110.10">
    <property type="entry name" value="Calcium-transporting ATPase, cytoplasmic domain N"/>
    <property type="match status" value="1"/>
</dbReference>
<dbReference type="InterPro" id="IPR044492">
    <property type="entry name" value="P_typ_ATPase_HD_dom"/>
</dbReference>
<evidence type="ECO:0000313" key="20">
    <source>
        <dbReference type="EMBL" id="QCD45377.1"/>
    </source>
</evidence>
<dbReference type="InterPro" id="IPR023299">
    <property type="entry name" value="ATPase_P-typ_cyto_dom_N"/>
</dbReference>
<reference evidence="20 21" key="1">
    <citation type="submission" date="2016-07" db="EMBL/GenBank/DDBJ databases">
        <title>Comparative genomics of the Campylobacter concisus group.</title>
        <authorList>
            <person name="Miller W.G."/>
            <person name="Yee E."/>
            <person name="Chapman M.H."/>
            <person name="Huynh S."/>
            <person name="Bono J.L."/>
            <person name="On S.L.W."/>
            <person name="StLeger J."/>
            <person name="Foster G."/>
            <person name="Parker C.T."/>
        </authorList>
    </citation>
    <scope>NUCLEOTIDE SEQUENCE [LARGE SCALE GENOMIC DNA]</scope>
    <source>
        <strain evidence="20 21">CCUG 21559</strain>
    </source>
</reference>
<dbReference type="InterPro" id="IPR006121">
    <property type="entry name" value="HMA_dom"/>
</dbReference>
<keyword evidence="4" id="KW-0813">Transport</keyword>
<comment type="similarity">
    <text evidence="3 18">Belongs to the cation transport ATPase (P-type) (TC 3.A.3) family. Type IB subfamily.</text>
</comment>
<feature type="transmembrane region" description="Helical" evidence="18">
    <location>
        <begin position="147"/>
        <end position="171"/>
    </location>
</feature>
<dbReference type="SFLD" id="SFLDG00002">
    <property type="entry name" value="C1.7:_P-type_atpase_like"/>
    <property type="match status" value="1"/>
</dbReference>
<evidence type="ECO:0000256" key="14">
    <source>
        <dbReference type="ARBA" id="ARBA00037143"/>
    </source>
</evidence>
<name>A0A6G5QIH0_9BACT</name>
<evidence type="ECO:0000256" key="3">
    <source>
        <dbReference type="ARBA" id="ARBA00006024"/>
    </source>
</evidence>
<evidence type="ECO:0000256" key="4">
    <source>
        <dbReference type="ARBA" id="ARBA00022448"/>
    </source>
</evidence>
<dbReference type="GO" id="GO:0043682">
    <property type="term" value="F:P-type divalent copper transporter activity"/>
    <property type="evidence" value="ECO:0007669"/>
    <property type="project" value="UniProtKB-EC"/>
</dbReference>
<feature type="transmembrane region" description="Helical" evidence="18">
    <location>
        <begin position="84"/>
        <end position="103"/>
    </location>
</feature>
<dbReference type="PROSITE" id="PS50846">
    <property type="entry name" value="HMA_2"/>
    <property type="match status" value="1"/>
</dbReference>
<keyword evidence="10" id="KW-1278">Translocase</keyword>
<dbReference type="Proteomes" id="UP000503264">
    <property type="component" value="Chromosome"/>
</dbReference>
<comment type="function">
    <text evidence="14">Probably involved in copper export.</text>
</comment>
<evidence type="ECO:0000256" key="10">
    <source>
        <dbReference type="ARBA" id="ARBA00022967"/>
    </source>
</evidence>
<dbReference type="EMBL" id="CP012542">
    <property type="protein sequence ID" value="QCD45377.1"/>
    <property type="molecule type" value="Genomic_DNA"/>
</dbReference>
<dbReference type="SUPFAM" id="SSF81653">
    <property type="entry name" value="Calcium ATPase, transduction domain A"/>
    <property type="match status" value="1"/>
</dbReference>
<feature type="transmembrane region" description="Helical" evidence="18">
    <location>
        <begin position="109"/>
        <end position="126"/>
    </location>
</feature>
<dbReference type="GO" id="GO:0005524">
    <property type="term" value="F:ATP binding"/>
    <property type="evidence" value="ECO:0007669"/>
    <property type="project" value="UniProtKB-UniRule"/>
</dbReference>
<dbReference type="GO" id="GO:0005886">
    <property type="term" value="C:plasma membrane"/>
    <property type="evidence" value="ECO:0007669"/>
    <property type="project" value="UniProtKB-SubCell"/>
</dbReference>
<evidence type="ECO:0000256" key="11">
    <source>
        <dbReference type="ARBA" id="ARBA00022989"/>
    </source>
</evidence>
<dbReference type="InterPro" id="IPR027256">
    <property type="entry name" value="P-typ_ATPase_IB"/>
</dbReference>
<dbReference type="InterPro" id="IPR023298">
    <property type="entry name" value="ATPase_P-typ_TM_dom_sf"/>
</dbReference>
<keyword evidence="12" id="KW-0406">Ion transport</keyword>
<dbReference type="GO" id="GO:0012505">
    <property type="term" value="C:endomembrane system"/>
    <property type="evidence" value="ECO:0007669"/>
    <property type="project" value="UniProtKB-SubCell"/>
</dbReference>
<evidence type="ECO:0000256" key="6">
    <source>
        <dbReference type="ARBA" id="ARBA00022692"/>
    </source>
</evidence>
<dbReference type="SFLD" id="SFLDF00027">
    <property type="entry name" value="p-type_atpase"/>
    <property type="match status" value="1"/>
</dbReference>
<evidence type="ECO:0000259" key="19">
    <source>
        <dbReference type="PROSITE" id="PS50846"/>
    </source>
</evidence>
<keyword evidence="6 18" id="KW-0812">Transmembrane</keyword>
<evidence type="ECO:0000256" key="18">
    <source>
        <dbReference type="RuleBase" id="RU362081"/>
    </source>
</evidence>
<dbReference type="NCBIfam" id="TIGR01525">
    <property type="entry name" value="ATPase-IB_hvy"/>
    <property type="match status" value="1"/>
</dbReference>
<dbReference type="SUPFAM" id="SSF55008">
    <property type="entry name" value="HMA, heavy metal-associated domain"/>
    <property type="match status" value="1"/>
</dbReference>
<evidence type="ECO:0000256" key="12">
    <source>
        <dbReference type="ARBA" id="ARBA00023065"/>
    </source>
</evidence>
<proteinExistence type="inferred from homology"/>
<keyword evidence="7 18" id="KW-0479">Metal-binding</keyword>
<keyword evidence="18" id="KW-1003">Cell membrane</keyword>
<evidence type="ECO:0000256" key="8">
    <source>
        <dbReference type="ARBA" id="ARBA00022741"/>
    </source>
</evidence>
<protein>
    <recommendedName>
        <fullName evidence="16">Copper-transporting ATPase</fullName>
        <ecNumber evidence="15">7.2.2.9</ecNumber>
    </recommendedName>
</protein>
<feature type="transmembrane region" description="Helical" evidence="18">
    <location>
        <begin position="674"/>
        <end position="693"/>
    </location>
</feature>
<dbReference type="InterPro" id="IPR036412">
    <property type="entry name" value="HAD-like_sf"/>
</dbReference>
<dbReference type="PROSITE" id="PS01047">
    <property type="entry name" value="HMA_1"/>
    <property type="match status" value="1"/>
</dbReference>
<evidence type="ECO:0000256" key="17">
    <source>
        <dbReference type="ARBA" id="ARBA00047424"/>
    </source>
</evidence>
<dbReference type="NCBIfam" id="TIGR01494">
    <property type="entry name" value="ATPase_P-type"/>
    <property type="match status" value="1"/>
</dbReference>
<dbReference type="Gene3D" id="3.40.50.1000">
    <property type="entry name" value="HAD superfamily/HAD-like"/>
    <property type="match status" value="1"/>
</dbReference>
<keyword evidence="21" id="KW-1185">Reference proteome</keyword>
<dbReference type="InterPro" id="IPR059000">
    <property type="entry name" value="ATPase_P-type_domA"/>
</dbReference>
<dbReference type="SFLD" id="SFLDS00003">
    <property type="entry name" value="Haloacid_Dehalogenase"/>
    <property type="match status" value="1"/>
</dbReference>
<dbReference type="PRINTS" id="PR00943">
    <property type="entry name" value="CUATPASE"/>
</dbReference>
<dbReference type="InterPro" id="IPR036163">
    <property type="entry name" value="HMA_dom_sf"/>
</dbReference>
<dbReference type="GO" id="GO:0016887">
    <property type="term" value="F:ATP hydrolysis activity"/>
    <property type="evidence" value="ECO:0007669"/>
    <property type="project" value="InterPro"/>
</dbReference>
<keyword evidence="11 18" id="KW-1133">Transmembrane helix</keyword>
<keyword evidence="13 18" id="KW-0472">Membrane</keyword>
<evidence type="ECO:0000256" key="15">
    <source>
        <dbReference type="ARBA" id="ARBA00038904"/>
    </source>
</evidence>
<feature type="transmembrane region" description="Helical" evidence="18">
    <location>
        <begin position="336"/>
        <end position="357"/>
    </location>
</feature>
<dbReference type="GO" id="GO:0005507">
    <property type="term" value="F:copper ion binding"/>
    <property type="evidence" value="ECO:0007669"/>
    <property type="project" value="TreeGrafter"/>
</dbReference>
<dbReference type="Pfam" id="PF00122">
    <property type="entry name" value="E1-E2_ATPase"/>
    <property type="match status" value="1"/>
</dbReference>
<dbReference type="SUPFAM" id="SSF56784">
    <property type="entry name" value="HAD-like"/>
    <property type="match status" value="1"/>
</dbReference>
<feature type="transmembrane region" description="Helical" evidence="18">
    <location>
        <begin position="363"/>
        <end position="394"/>
    </location>
</feature>
<dbReference type="Pfam" id="PF00702">
    <property type="entry name" value="Hydrolase"/>
    <property type="match status" value="1"/>
</dbReference>